<dbReference type="Proteomes" id="UP000700059">
    <property type="component" value="Unassembled WGS sequence"/>
</dbReference>
<accession>A0ABS7JMR1</accession>
<evidence type="ECO:0000313" key="1">
    <source>
        <dbReference type="EMBL" id="MBX7490689.1"/>
    </source>
</evidence>
<protein>
    <submittedName>
        <fullName evidence="1">CDP-glycerol glycerophosphotransferase family protein</fullName>
    </submittedName>
</protein>
<sequence length="165" mass="18809">MTILYAPSFREDFDLLHANCLCTYDMQVLEILFALNKKRGGDNRLLYLPHPKTPARYHKVILESLNYCSIAQLPNLQEAKEADILITDTSNIALQFSLAFLKPSLLYLPAFTSIDFGNDRLYCMLQKITFIATSLKELKATLNTLENTKDSKIKEIAEFLQGDLL</sequence>
<organism evidence="1 2">
    <name type="scientific">Helicobacter turcicus</name>
    <dbReference type="NCBI Taxonomy" id="2867412"/>
    <lineage>
        <taxon>Bacteria</taxon>
        <taxon>Pseudomonadati</taxon>
        <taxon>Campylobacterota</taxon>
        <taxon>Epsilonproteobacteria</taxon>
        <taxon>Campylobacterales</taxon>
        <taxon>Helicobacteraceae</taxon>
        <taxon>Helicobacter</taxon>
    </lineage>
</organism>
<reference evidence="1 2" key="1">
    <citation type="submission" date="2021-08" db="EMBL/GenBank/DDBJ databases">
        <title>Helicobacter spp. isolated from feces of Anatolian Ground Squirrel (Spermophilus xanthoprymnus) in Turkey.</title>
        <authorList>
            <person name="Aydin F."/>
            <person name="Abay S."/>
            <person name="Kayman T."/>
            <person name="Karakaya E."/>
            <person name="Saticioglu I.B."/>
        </authorList>
    </citation>
    <scope>NUCLEOTIDE SEQUENCE [LARGE SCALE GENOMIC DNA]</scope>
    <source>
        <strain evidence="1 2">Faydin-H70</strain>
    </source>
</reference>
<keyword evidence="2" id="KW-1185">Reference proteome</keyword>
<proteinExistence type="predicted"/>
<comment type="caution">
    <text evidence="1">The sequence shown here is derived from an EMBL/GenBank/DDBJ whole genome shotgun (WGS) entry which is preliminary data.</text>
</comment>
<dbReference type="Gene3D" id="3.40.50.12580">
    <property type="match status" value="1"/>
</dbReference>
<gene>
    <name evidence="1" type="ORF">K4G57_04310</name>
</gene>
<dbReference type="Pfam" id="PF04464">
    <property type="entry name" value="Glyphos_transf"/>
    <property type="match status" value="1"/>
</dbReference>
<dbReference type="InterPro" id="IPR043148">
    <property type="entry name" value="TagF_C"/>
</dbReference>
<name>A0ABS7JMR1_9HELI</name>
<dbReference type="InterPro" id="IPR007554">
    <property type="entry name" value="Glycerophosphate_synth"/>
</dbReference>
<evidence type="ECO:0000313" key="2">
    <source>
        <dbReference type="Proteomes" id="UP000700059"/>
    </source>
</evidence>
<dbReference type="EMBL" id="JAIGYQ010000004">
    <property type="protein sequence ID" value="MBX7490689.1"/>
    <property type="molecule type" value="Genomic_DNA"/>
</dbReference>
<dbReference type="RefSeq" id="WP_221561807.1">
    <property type="nucleotide sequence ID" value="NZ_JAIGYQ010000004.1"/>
</dbReference>